<dbReference type="InterPro" id="IPR004117">
    <property type="entry name" value="7tm6_olfct_rcpt"/>
</dbReference>
<dbReference type="Pfam" id="PF02949">
    <property type="entry name" value="7tm_6"/>
    <property type="match status" value="1"/>
</dbReference>
<proteinExistence type="inferred from homology"/>
<dbReference type="GO" id="GO:0005549">
    <property type="term" value="F:odorant binding"/>
    <property type="evidence" value="ECO:0007669"/>
    <property type="project" value="InterPro"/>
</dbReference>
<evidence type="ECO:0000256" key="3">
    <source>
        <dbReference type="ARBA" id="ARBA00022692"/>
    </source>
</evidence>
<evidence type="ECO:0000256" key="7">
    <source>
        <dbReference type="ARBA" id="ARBA00023170"/>
    </source>
</evidence>
<dbReference type="OrthoDB" id="8119298at2759"/>
<comment type="caution">
    <text evidence="9">Lacks conserved residue(s) required for the propagation of feature annotation.</text>
</comment>
<dbReference type="AlphaFoldDB" id="A0A8J2HPP1"/>
<keyword evidence="2 9" id="KW-0716">Sensory transduction</keyword>
<protein>
    <recommendedName>
        <fullName evidence="9">Odorant receptor</fullName>
    </recommendedName>
</protein>
<dbReference type="PANTHER" id="PTHR21137:SF40">
    <property type="entry name" value="ODORANT RECEPTOR 56A"/>
    <property type="match status" value="1"/>
</dbReference>
<keyword evidence="8 9" id="KW-0807">Transducer</keyword>
<evidence type="ECO:0000256" key="2">
    <source>
        <dbReference type="ARBA" id="ARBA00022606"/>
    </source>
</evidence>
<accession>A0A8J2HPP1</accession>
<evidence type="ECO:0000256" key="9">
    <source>
        <dbReference type="RuleBase" id="RU351113"/>
    </source>
</evidence>
<sequence>MALHMFKNMTNVETISDVVGFLAPLSVTTMKSIKLSTMQKKVDQLIESVYKPVEFLKYSSDIGVLTTIRTAMYYQKFESILFASILSIVTCIIFLVASELSETGLVMPGQFPFDETAPWIFQIIFFMQFWTIFLGCIWVGLFDLLLLGLIRWINVQTSILQSNYKNCEPTEAKRDNFIVSKETFNRIETYDYFKVTEAQYKIKVFIPFEIDELNVDNDSFALRLKSCIKNQKRIVNCINNFNDTFSLTLCIQIITSNAVTCFYLYQAAWAIKHNKSIIKCCIMFFSVTTELFYYCIYGTLLGIQGDALRESQYNSSWNNYLNREVSNLLINAMIMSIRPIEMKAGYFFTFSVQTFISVLQRAYSFFAILNTMMN</sequence>
<keyword evidence="3 9" id="KW-0812">Transmembrane</keyword>
<keyword evidence="6 9" id="KW-0472">Membrane</keyword>
<dbReference type="GO" id="GO:0004984">
    <property type="term" value="F:olfactory receptor activity"/>
    <property type="evidence" value="ECO:0007669"/>
    <property type="project" value="InterPro"/>
</dbReference>
<comment type="subcellular location">
    <subcellularLocation>
        <location evidence="9">Cell membrane</location>
        <topology evidence="9">Multi-pass membrane protein</topology>
    </subcellularLocation>
    <subcellularLocation>
        <location evidence="1">Membrane</location>
        <topology evidence="1">Multi-pass membrane protein</topology>
    </subcellularLocation>
</comment>
<keyword evidence="7 9" id="KW-0675">Receptor</keyword>
<keyword evidence="4 9" id="KW-0552">Olfaction</keyword>
<reference evidence="10" key="1">
    <citation type="submission" date="2021-04" db="EMBL/GenBank/DDBJ databases">
        <authorList>
            <person name="Chebbi M.A.C M."/>
        </authorList>
    </citation>
    <scope>NUCLEOTIDE SEQUENCE</scope>
</reference>
<evidence type="ECO:0000256" key="1">
    <source>
        <dbReference type="ARBA" id="ARBA00004141"/>
    </source>
</evidence>
<dbReference type="GO" id="GO:0007165">
    <property type="term" value="P:signal transduction"/>
    <property type="evidence" value="ECO:0007669"/>
    <property type="project" value="UniProtKB-KW"/>
</dbReference>
<dbReference type="Proteomes" id="UP000786811">
    <property type="component" value="Unassembled WGS sequence"/>
</dbReference>
<comment type="similarity">
    <text evidence="9">Belongs to the insect chemoreceptor superfamily. Heteromeric odorant receptor channel (TC 1.A.69) family.</text>
</comment>
<feature type="transmembrane region" description="Helical" evidence="9">
    <location>
        <begin position="79"/>
        <end position="97"/>
    </location>
</feature>
<keyword evidence="5 9" id="KW-1133">Transmembrane helix</keyword>
<evidence type="ECO:0000256" key="5">
    <source>
        <dbReference type="ARBA" id="ARBA00022989"/>
    </source>
</evidence>
<keyword evidence="11" id="KW-1185">Reference proteome</keyword>
<evidence type="ECO:0000256" key="4">
    <source>
        <dbReference type="ARBA" id="ARBA00022725"/>
    </source>
</evidence>
<evidence type="ECO:0000256" key="6">
    <source>
        <dbReference type="ARBA" id="ARBA00023136"/>
    </source>
</evidence>
<gene>
    <name evidence="10" type="ORF">HICCMSTLAB_LOCUS10621</name>
</gene>
<dbReference type="PANTHER" id="PTHR21137">
    <property type="entry name" value="ODORANT RECEPTOR"/>
    <property type="match status" value="1"/>
</dbReference>
<evidence type="ECO:0000256" key="8">
    <source>
        <dbReference type="ARBA" id="ARBA00023224"/>
    </source>
</evidence>
<feature type="transmembrane region" description="Helical" evidence="9">
    <location>
        <begin position="344"/>
        <end position="369"/>
    </location>
</feature>
<organism evidence="10 11">
    <name type="scientific">Cotesia congregata</name>
    <name type="common">Parasitoid wasp</name>
    <name type="synonym">Apanteles congregatus</name>
    <dbReference type="NCBI Taxonomy" id="51543"/>
    <lineage>
        <taxon>Eukaryota</taxon>
        <taxon>Metazoa</taxon>
        <taxon>Ecdysozoa</taxon>
        <taxon>Arthropoda</taxon>
        <taxon>Hexapoda</taxon>
        <taxon>Insecta</taxon>
        <taxon>Pterygota</taxon>
        <taxon>Neoptera</taxon>
        <taxon>Endopterygota</taxon>
        <taxon>Hymenoptera</taxon>
        <taxon>Apocrita</taxon>
        <taxon>Ichneumonoidea</taxon>
        <taxon>Braconidae</taxon>
        <taxon>Microgastrinae</taxon>
        <taxon>Cotesia</taxon>
    </lineage>
</organism>
<dbReference type="GO" id="GO:0005886">
    <property type="term" value="C:plasma membrane"/>
    <property type="evidence" value="ECO:0007669"/>
    <property type="project" value="UniProtKB-SubCell"/>
</dbReference>
<evidence type="ECO:0000313" key="10">
    <source>
        <dbReference type="EMBL" id="CAG5101719.1"/>
    </source>
</evidence>
<evidence type="ECO:0000313" key="11">
    <source>
        <dbReference type="Proteomes" id="UP000786811"/>
    </source>
</evidence>
<comment type="caution">
    <text evidence="10">The sequence shown here is derived from an EMBL/GenBank/DDBJ whole genome shotgun (WGS) entry which is preliminary data.</text>
</comment>
<name>A0A8J2HPP1_COTCN</name>
<dbReference type="EMBL" id="CAJNRD030001123">
    <property type="protein sequence ID" value="CAG5101719.1"/>
    <property type="molecule type" value="Genomic_DNA"/>
</dbReference>
<feature type="transmembrane region" description="Helical" evidence="9">
    <location>
        <begin position="117"/>
        <end position="150"/>
    </location>
</feature>